<feature type="non-terminal residue" evidence="9">
    <location>
        <position position="146"/>
    </location>
</feature>
<dbReference type="GO" id="GO:0034204">
    <property type="term" value="P:lipid translocation"/>
    <property type="evidence" value="ECO:0007669"/>
    <property type="project" value="TreeGrafter"/>
</dbReference>
<feature type="transmembrane region" description="Helical" evidence="8">
    <location>
        <begin position="94"/>
        <end position="113"/>
    </location>
</feature>
<proteinExistence type="predicted"/>
<reference evidence="9" key="1">
    <citation type="submission" date="2018-05" db="EMBL/GenBank/DDBJ databases">
        <authorList>
            <person name="Lanie J.A."/>
            <person name="Ng W.-L."/>
            <person name="Kazmierczak K.M."/>
            <person name="Andrzejewski T.M."/>
            <person name="Davidsen T.M."/>
            <person name="Wayne K.J."/>
            <person name="Tettelin H."/>
            <person name="Glass J.I."/>
            <person name="Rusch D."/>
            <person name="Podicherti R."/>
            <person name="Tsui H.-C.T."/>
            <person name="Winkler M.E."/>
        </authorList>
    </citation>
    <scope>NUCLEOTIDE SEQUENCE</scope>
</reference>
<organism evidence="9">
    <name type="scientific">marine metagenome</name>
    <dbReference type="NCBI Taxonomy" id="408172"/>
    <lineage>
        <taxon>unclassified sequences</taxon>
        <taxon>metagenomes</taxon>
        <taxon>ecological metagenomes</taxon>
    </lineage>
</organism>
<keyword evidence="5" id="KW-0573">Peptidoglycan synthesis</keyword>
<gene>
    <name evidence="9" type="ORF">METZ01_LOCUS220040</name>
</gene>
<comment type="subcellular location">
    <subcellularLocation>
        <location evidence="1">Cell membrane</location>
        <topology evidence="1">Multi-pass membrane protein</topology>
    </subcellularLocation>
</comment>
<dbReference type="InterPro" id="IPR004268">
    <property type="entry name" value="MurJ"/>
</dbReference>
<evidence type="ECO:0000256" key="2">
    <source>
        <dbReference type="ARBA" id="ARBA00022475"/>
    </source>
</evidence>
<keyword evidence="6 8" id="KW-1133">Transmembrane helix</keyword>
<protein>
    <recommendedName>
        <fullName evidence="10">Polysaccharide biosynthesis protein C-terminal domain-containing protein</fullName>
    </recommendedName>
</protein>
<dbReference type="PANTHER" id="PTHR47019:SF1">
    <property type="entry name" value="LIPID II FLIPPASE MURJ"/>
    <property type="match status" value="1"/>
</dbReference>
<evidence type="ECO:0000256" key="6">
    <source>
        <dbReference type="ARBA" id="ARBA00022989"/>
    </source>
</evidence>
<dbReference type="GO" id="GO:0008360">
    <property type="term" value="P:regulation of cell shape"/>
    <property type="evidence" value="ECO:0007669"/>
    <property type="project" value="UniProtKB-KW"/>
</dbReference>
<dbReference type="EMBL" id="UINC01052168">
    <property type="protein sequence ID" value="SVB67186.1"/>
    <property type="molecule type" value="Genomic_DNA"/>
</dbReference>
<evidence type="ECO:0008006" key="10">
    <source>
        <dbReference type="Google" id="ProtNLM"/>
    </source>
</evidence>
<evidence type="ECO:0000256" key="3">
    <source>
        <dbReference type="ARBA" id="ARBA00022692"/>
    </source>
</evidence>
<dbReference type="GO" id="GO:0005886">
    <property type="term" value="C:plasma membrane"/>
    <property type="evidence" value="ECO:0007669"/>
    <property type="project" value="UniProtKB-SubCell"/>
</dbReference>
<evidence type="ECO:0000256" key="1">
    <source>
        <dbReference type="ARBA" id="ARBA00004651"/>
    </source>
</evidence>
<name>A0A382FVR3_9ZZZZ</name>
<evidence type="ECO:0000256" key="7">
    <source>
        <dbReference type="ARBA" id="ARBA00023136"/>
    </source>
</evidence>
<evidence type="ECO:0000313" key="9">
    <source>
        <dbReference type="EMBL" id="SVB67186.1"/>
    </source>
</evidence>
<keyword evidence="7 8" id="KW-0472">Membrane</keyword>
<sequence>MNDSDGLQNVVRSTGIISVAIMVSRVLGLVREQVVAYFFGSTVVTDAFYAAFRIPNLMRDLFGEGGLSKAFITTFKMTEIEDGEDSAWQLSNRIFNGTAVVLFILTLIGILIAPSIVDLMFMGEGFDVQLDPSDHFGFTNKRDLTV</sequence>
<dbReference type="PRINTS" id="PR01806">
    <property type="entry name" value="VIRFACTRMVIN"/>
</dbReference>
<evidence type="ECO:0000256" key="4">
    <source>
        <dbReference type="ARBA" id="ARBA00022960"/>
    </source>
</evidence>
<accession>A0A382FVR3</accession>
<keyword evidence="4" id="KW-0133">Cell shape</keyword>
<dbReference type="AlphaFoldDB" id="A0A382FVR3"/>
<dbReference type="Pfam" id="PF03023">
    <property type="entry name" value="MurJ"/>
    <property type="match status" value="1"/>
</dbReference>
<keyword evidence="3 8" id="KW-0812">Transmembrane</keyword>
<keyword evidence="2" id="KW-1003">Cell membrane</keyword>
<dbReference type="GO" id="GO:0015648">
    <property type="term" value="F:lipid-linked peptidoglycan transporter activity"/>
    <property type="evidence" value="ECO:0007669"/>
    <property type="project" value="TreeGrafter"/>
</dbReference>
<dbReference type="GO" id="GO:0009252">
    <property type="term" value="P:peptidoglycan biosynthetic process"/>
    <property type="evidence" value="ECO:0007669"/>
    <property type="project" value="UniProtKB-KW"/>
</dbReference>
<feature type="transmembrane region" description="Helical" evidence="8">
    <location>
        <begin position="6"/>
        <end position="27"/>
    </location>
</feature>
<evidence type="ECO:0000256" key="8">
    <source>
        <dbReference type="SAM" id="Phobius"/>
    </source>
</evidence>
<dbReference type="PANTHER" id="PTHR47019">
    <property type="entry name" value="LIPID II FLIPPASE MURJ"/>
    <property type="match status" value="1"/>
</dbReference>
<dbReference type="InterPro" id="IPR051050">
    <property type="entry name" value="Lipid_II_flippase_MurJ/MviN"/>
</dbReference>
<evidence type="ECO:0000256" key="5">
    <source>
        <dbReference type="ARBA" id="ARBA00022984"/>
    </source>
</evidence>